<dbReference type="InterPro" id="IPR039344">
    <property type="entry name" value="MBLAC1"/>
</dbReference>
<evidence type="ECO:0000256" key="4">
    <source>
        <dbReference type="ARBA" id="ARBA00032988"/>
    </source>
</evidence>
<dbReference type="RefSeq" id="WP_259051290.1">
    <property type="nucleotide sequence ID" value="NZ_JANUCQ010000002.1"/>
</dbReference>
<evidence type="ECO:0000313" key="8">
    <source>
        <dbReference type="EMBL" id="MCS3922069.1"/>
    </source>
</evidence>
<dbReference type="Pfam" id="PF00753">
    <property type="entry name" value="Lactamase_B"/>
    <property type="match status" value="1"/>
</dbReference>
<comment type="subcellular location">
    <subcellularLocation>
        <location evidence="1">Cytoplasm</location>
        <location evidence="1">Cytosol</location>
    </subcellularLocation>
</comment>
<dbReference type="SUPFAM" id="SSF56281">
    <property type="entry name" value="Metallo-hydrolase/oxidoreductase"/>
    <property type="match status" value="1"/>
</dbReference>
<evidence type="ECO:0000259" key="7">
    <source>
        <dbReference type="SMART" id="SM00849"/>
    </source>
</evidence>
<dbReference type="Gene3D" id="3.60.15.10">
    <property type="entry name" value="Ribonuclease Z/Hydroxyacylglutathione hydrolase-like"/>
    <property type="match status" value="2"/>
</dbReference>
<dbReference type="PANTHER" id="PTHR23200:SF48">
    <property type="entry name" value="METALLO-BETA-LACTAMASE DOMAIN-CONTAINING PROTEIN 1"/>
    <property type="match status" value="1"/>
</dbReference>
<dbReference type="PANTHER" id="PTHR23200">
    <property type="entry name" value="METALLO-BETA-LACTAMASE DOMAIN-CONTAINING PROTEIN 1"/>
    <property type="match status" value="1"/>
</dbReference>
<evidence type="ECO:0000256" key="1">
    <source>
        <dbReference type="ARBA" id="ARBA00004514"/>
    </source>
</evidence>
<proteinExistence type="predicted"/>
<protein>
    <recommendedName>
        <fullName evidence="3">Metallo-beta-lactamase domain-containing protein 1</fullName>
    </recommendedName>
    <alternativeName>
        <fullName evidence="4">Endoribonuclease MBLAC1</fullName>
    </alternativeName>
</protein>
<dbReference type="EMBL" id="JANUCQ010000002">
    <property type="protein sequence ID" value="MCS3922069.1"/>
    <property type="molecule type" value="Genomic_DNA"/>
</dbReference>
<reference evidence="8" key="1">
    <citation type="submission" date="2022-08" db="EMBL/GenBank/DDBJ databases">
        <title>Genomic Encyclopedia of Type Strains, Phase V (KMG-V): Genome sequencing to study the core and pangenomes of soil and plant-associated prokaryotes.</title>
        <authorList>
            <person name="Whitman W."/>
        </authorList>
    </citation>
    <scope>NUCLEOTIDE SEQUENCE</scope>
    <source>
        <strain evidence="8">PS</strain>
    </source>
</reference>
<evidence type="ECO:0000256" key="2">
    <source>
        <dbReference type="ARBA" id="ARBA00011738"/>
    </source>
</evidence>
<dbReference type="InterPro" id="IPR036866">
    <property type="entry name" value="RibonucZ/Hydroxyglut_hydro"/>
</dbReference>
<evidence type="ECO:0000313" key="9">
    <source>
        <dbReference type="Proteomes" id="UP001140258"/>
    </source>
</evidence>
<evidence type="ECO:0000256" key="3">
    <source>
        <dbReference type="ARBA" id="ARBA00014856"/>
    </source>
</evidence>
<organism evidence="8 9">
    <name type="scientific">Methanococcus voltae PS</name>
    <dbReference type="NCBI Taxonomy" id="523842"/>
    <lineage>
        <taxon>Archaea</taxon>
        <taxon>Methanobacteriati</taxon>
        <taxon>Methanobacteriota</taxon>
        <taxon>Methanomada group</taxon>
        <taxon>Methanococci</taxon>
        <taxon>Methanococcales</taxon>
        <taxon>Methanococcaceae</taxon>
        <taxon>Methanococcus</taxon>
    </lineage>
</organism>
<comment type="caution">
    <text evidence="8">The sequence shown here is derived from an EMBL/GenBank/DDBJ whole genome shotgun (WGS) entry which is preliminary data.</text>
</comment>
<gene>
    <name evidence="8" type="ORF">M2325_000754</name>
</gene>
<keyword evidence="9" id="KW-1185">Reference proteome</keyword>
<sequence length="187" mass="21445">MIKLIYTGDITYSSGLKPLSASSSVTYIEEMTTTEKNIRIVIDTSTKDKKEFLINKFNNLGVKLENIDYIINTHHHHDHVENNDLFENAKIINYSNYKDFEEKLLKYGIKIIEVLGHTMDSIAVIYGDYIISGDAIPVKNNIFKNLPPKVHINKELATESLNKIKNLRKNIITGHDGLLNIEDYVDY</sequence>
<name>A0ABT2EVT4_METVO</name>
<comment type="function">
    <text evidence="6">Endoribonuclease that catalyzes the hydrolysis of histone-coding pre-mRNA 3'-end. Involved in histone pre-mRNA processing during the S-phase of the cell cycle, which is required for entering/progressing through S-phase. Cleaves histone pre-mRNA at a major and a minor cleavage site after the 5'-ACCCA-3' and the 5'-ACCCACA-3' sequence, respectively, and located downstream of the stem-loop. May require the presence of the HDE element located at the histone pre-RNA 3'-end to avoid non-specific cleavage.</text>
</comment>
<accession>A0ABT2EVT4</accession>
<dbReference type="InterPro" id="IPR001279">
    <property type="entry name" value="Metallo-B-lactamas"/>
</dbReference>
<comment type="catalytic activity">
    <reaction evidence="5">
        <text>a ribonucleotidyl-ribonucleotide-RNA + H2O = a 3'-end ribonucleotide-RNA + a 5'-end 5'-phospho-ribonucleoside-RNA + H(+)</text>
        <dbReference type="Rhea" id="RHEA:68096"/>
        <dbReference type="Rhea" id="RHEA-COMP:15179"/>
        <dbReference type="Rhea" id="RHEA-COMP:17355"/>
        <dbReference type="Rhea" id="RHEA-COMP:17428"/>
        <dbReference type="ChEBI" id="CHEBI:15377"/>
        <dbReference type="ChEBI" id="CHEBI:15378"/>
        <dbReference type="ChEBI" id="CHEBI:74896"/>
        <dbReference type="ChEBI" id="CHEBI:138282"/>
        <dbReference type="ChEBI" id="CHEBI:173118"/>
    </reaction>
    <physiologicalReaction direction="left-to-right" evidence="5">
        <dbReference type="Rhea" id="RHEA:68097"/>
    </physiologicalReaction>
</comment>
<comment type="subunit">
    <text evidence="2">Homodimer.</text>
</comment>
<dbReference type="Proteomes" id="UP001140258">
    <property type="component" value="Unassembled WGS sequence"/>
</dbReference>
<evidence type="ECO:0000256" key="5">
    <source>
        <dbReference type="ARBA" id="ARBA00044690"/>
    </source>
</evidence>
<feature type="domain" description="Metallo-beta-lactamase" evidence="7">
    <location>
        <begin position="22"/>
        <end position="175"/>
    </location>
</feature>
<dbReference type="SMART" id="SM00849">
    <property type="entry name" value="Lactamase_B"/>
    <property type="match status" value="1"/>
</dbReference>
<evidence type="ECO:0000256" key="6">
    <source>
        <dbReference type="ARBA" id="ARBA00045869"/>
    </source>
</evidence>